<reference evidence="8" key="2">
    <citation type="journal article" date="2017" name="J. Anim. Genet.">
        <title>Multiple reference genome sequences of hot pepper reveal the massive evolution of plant disease resistance genes by retroduplication.</title>
        <authorList>
            <person name="Kim S."/>
            <person name="Park J."/>
            <person name="Yeom S.-I."/>
            <person name="Kim Y.-M."/>
            <person name="Seo E."/>
            <person name="Kim K.-T."/>
            <person name="Kim M.-S."/>
            <person name="Lee J.M."/>
            <person name="Cheong K."/>
            <person name="Shin H.-S."/>
            <person name="Kim S.-B."/>
            <person name="Han K."/>
            <person name="Lee J."/>
            <person name="Park M."/>
            <person name="Lee H.-A."/>
            <person name="Lee H.-Y."/>
            <person name="Lee Y."/>
            <person name="Oh S."/>
            <person name="Lee J.H."/>
            <person name="Choi E."/>
            <person name="Choi E."/>
            <person name="Lee S.E."/>
            <person name="Jeon J."/>
            <person name="Kim H."/>
            <person name="Choi G."/>
            <person name="Song H."/>
            <person name="Lee J."/>
            <person name="Lee S.-C."/>
            <person name="Kwon J.-K."/>
            <person name="Lee H.-Y."/>
            <person name="Koo N."/>
            <person name="Hong Y."/>
            <person name="Kim R.W."/>
            <person name="Kang W.-H."/>
            <person name="Huh J.H."/>
            <person name="Kang B.-C."/>
            <person name="Yang T.-J."/>
            <person name="Lee Y.-H."/>
            <person name="Bennetzen J.L."/>
            <person name="Choi D."/>
        </authorList>
    </citation>
    <scope>NUCLEOTIDE SEQUENCE [LARGE SCALE GENOMIC DNA]</scope>
    <source>
        <strain evidence="8">cv. PBC81</strain>
    </source>
</reference>
<accession>A0A2G2W3Q4</accession>
<evidence type="ECO:0000256" key="3">
    <source>
        <dbReference type="ARBA" id="ARBA00023125"/>
    </source>
</evidence>
<dbReference type="SMART" id="SM00521">
    <property type="entry name" value="CBF"/>
    <property type="match status" value="1"/>
</dbReference>
<name>A0A2G2W3Q4_CAPBA</name>
<reference evidence="7 8" key="1">
    <citation type="journal article" date="2017" name="Genome Biol.">
        <title>New reference genome sequences of hot pepper reveal the massive evolution of plant disease-resistance genes by retroduplication.</title>
        <authorList>
            <person name="Kim S."/>
            <person name="Park J."/>
            <person name="Yeom S.I."/>
            <person name="Kim Y.M."/>
            <person name="Seo E."/>
            <person name="Kim K.T."/>
            <person name="Kim M.S."/>
            <person name="Lee J.M."/>
            <person name="Cheong K."/>
            <person name="Shin H.S."/>
            <person name="Kim S.B."/>
            <person name="Han K."/>
            <person name="Lee J."/>
            <person name="Park M."/>
            <person name="Lee H.A."/>
            <person name="Lee H.Y."/>
            <person name="Lee Y."/>
            <person name="Oh S."/>
            <person name="Lee J.H."/>
            <person name="Choi E."/>
            <person name="Choi E."/>
            <person name="Lee S.E."/>
            <person name="Jeon J."/>
            <person name="Kim H."/>
            <person name="Choi G."/>
            <person name="Song H."/>
            <person name="Lee J."/>
            <person name="Lee S.C."/>
            <person name="Kwon J.K."/>
            <person name="Lee H.Y."/>
            <person name="Koo N."/>
            <person name="Hong Y."/>
            <person name="Kim R.W."/>
            <person name="Kang W.H."/>
            <person name="Huh J.H."/>
            <person name="Kang B.C."/>
            <person name="Yang T.J."/>
            <person name="Lee Y.H."/>
            <person name="Bennetzen J.L."/>
            <person name="Choi D."/>
        </authorList>
    </citation>
    <scope>NUCLEOTIDE SEQUENCE [LARGE SCALE GENOMIC DNA]</scope>
    <source>
        <strain evidence="8">cv. PBC81</strain>
    </source>
</reference>
<comment type="subunit">
    <text evidence="6">Heterotrimer.</text>
</comment>
<dbReference type="STRING" id="33114.A0A2G2W3Q4"/>
<keyword evidence="4 6" id="KW-0804">Transcription</keyword>
<dbReference type="GO" id="GO:0003677">
    <property type="term" value="F:DNA binding"/>
    <property type="evidence" value="ECO:0007669"/>
    <property type="project" value="UniProtKB-KW"/>
</dbReference>
<dbReference type="PROSITE" id="PS51152">
    <property type="entry name" value="NFYA_HAP2_2"/>
    <property type="match status" value="1"/>
</dbReference>
<comment type="function">
    <text evidence="6">Component of the sequence-specific heterotrimeric transcription factor (NF-Y) which specifically recognizes a 5'-CCAAT-3' box motif found in the promoters of its target genes.</text>
</comment>
<dbReference type="AlphaFoldDB" id="A0A2G2W3Q4"/>
<protein>
    <recommendedName>
        <fullName evidence="6">Nuclear transcription factor Y subunit</fullName>
    </recommendedName>
</protein>
<keyword evidence="3 6" id="KW-0238">DNA-binding</keyword>
<proteinExistence type="inferred from homology"/>
<gene>
    <name evidence="7" type="ORF">CQW23_18663</name>
</gene>
<comment type="subcellular location">
    <subcellularLocation>
        <location evidence="1 6">Nucleus</location>
    </subcellularLocation>
</comment>
<dbReference type="Pfam" id="PF02045">
    <property type="entry name" value="CBFB_NFYA"/>
    <property type="match status" value="1"/>
</dbReference>
<evidence type="ECO:0000313" key="7">
    <source>
        <dbReference type="EMBL" id="PHT39809.1"/>
    </source>
</evidence>
<comment type="similarity">
    <text evidence="6">Belongs to the NFYA/HAP2 subunit family.</text>
</comment>
<dbReference type="EMBL" id="MLFT02000008">
    <property type="protein sequence ID" value="PHT39809.1"/>
    <property type="molecule type" value="Genomic_DNA"/>
</dbReference>
<comment type="caution">
    <text evidence="7">The sequence shown here is derived from an EMBL/GenBank/DDBJ whole genome shotgun (WGS) entry which is preliminary data.</text>
</comment>
<evidence type="ECO:0000256" key="1">
    <source>
        <dbReference type="ARBA" id="ARBA00004123"/>
    </source>
</evidence>
<keyword evidence="5 6" id="KW-0539">Nucleus</keyword>
<sequence>MSVPGTVSPNMNYVMPTQLGNRNVMIARSVCHSCSPVALATIWLKISCSRSANGNSTSCVPLPSDAIDEPIFVNVKQYHAILRRRHFRAKAESEKKLLKARMELLDLGETVGTESRGLDYFLVL</sequence>
<dbReference type="Gene3D" id="6.10.250.2430">
    <property type="match status" value="1"/>
</dbReference>
<dbReference type="Proteomes" id="UP000224567">
    <property type="component" value="Unassembled WGS sequence"/>
</dbReference>
<evidence type="ECO:0000313" key="8">
    <source>
        <dbReference type="Proteomes" id="UP000224567"/>
    </source>
</evidence>
<dbReference type="PANTHER" id="PTHR12632">
    <property type="entry name" value="TRANSCRIPTION FACTOR NF-Y ALPHA-RELATED"/>
    <property type="match status" value="1"/>
</dbReference>
<evidence type="ECO:0000256" key="6">
    <source>
        <dbReference type="RuleBase" id="RU367155"/>
    </source>
</evidence>
<dbReference type="InterPro" id="IPR001289">
    <property type="entry name" value="NFYA"/>
</dbReference>
<evidence type="ECO:0000256" key="4">
    <source>
        <dbReference type="ARBA" id="ARBA00023163"/>
    </source>
</evidence>
<evidence type="ECO:0000256" key="2">
    <source>
        <dbReference type="ARBA" id="ARBA00023015"/>
    </source>
</evidence>
<keyword evidence="2 6" id="KW-0805">Transcription regulation</keyword>
<dbReference type="OrthoDB" id="1097733at2759"/>
<dbReference type="GO" id="GO:0005634">
    <property type="term" value="C:nucleus"/>
    <property type="evidence" value="ECO:0007669"/>
    <property type="project" value="UniProtKB-SubCell"/>
</dbReference>
<evidence type="ECO:0000256" key="5">
    <source>
        <dbReference type="ARBA" id="ARBA00023242"/>
    </source>
</evidence>
<keyword evidence="8" id="KW-1185">Reference proteome</keyword>
<dbReference type="GO" id="GO:0003700">
    <property type="term" value="F:DNA-binding transcription factor activity"/>
    <property type="evidence" value="ECO:0007669"/>
    <property type="project" value="UniProtKB-UniRule"/>
</dbReference>
<organism evidence="7 8">
    <name type="scientific">Capsicum baccatum</name>
    <name type="common">Peruvian pepper</name>
    <dbReference type="NCBI Taxonomy" id="33114"/>
    <lineage>
        <taxon>Eukaryota</taxon>
        <taxon>Viridiplantae</taxon>
        <taxon>Streptophyta</taxon>
        <taxon>Embryophyta</taxon>
        <taxon>Tracheophyta</taxon>
        <taxon>Spermatophyta</taxon>
        <taxon>Magnoliopsida</taxon>
        <taxon>eudicotyledons</taxon>
        <taxon>Gunneridae</taxon>
        <taxon>Pentapetalae</taxon>
        <taxon>asterids</taxon>
        <taxon>lamiids</taxon>
        <taxon>Solanales</taxon>
        <taxon>Solanaceae</taxon>
        <taxon>Solanoideae</taxon>
        <taxon>Capsiceae</taxon>
        <taxon>Capsicum</taxon>
    </lineage>
</organism>